<evidence type="ECO:0000256" key="1">
    <source>
        <dbReference type="SAM" id="Phobius"/>
    </source>
</evidence>
<dbReference type="Pfam" id="PF24463">
    <property type="entry name" value="DUF7577"/>
    <property type="match status" value="1"/>
</dbReference>
<dbReference type="EMBL" id="SHMP01000006">
    <property type="protein sequence ID" value="RZV08346.1"/>
    <property type="molecule type" value="Genomic_DNA"/>
</dbReference>
<evidence type="ECO:0000259" key="2">
    <source>
        <dbReference type="Pfam" id="PF24463"/>
    </source>
</evidence>
<dbReference type="AlphaFoldDB" id="A0A482YA59"/>
<keyword evidence="1" id="KW-0812">Transmembrane</keyword>
<evidence type="ECO:0000313" key="3">
    <source>
        <dbReference type="EMBL" id="RZV08346.1"/>
    </source>
</evidence>
<gene>
    <name evidence="3" type="ORF">BDK88_3318</name>
</gene>
<protein>
    <submittedName>
        <fullName evidence="3">LSD1 subclass zinc finger protein</fullName>
    </submittedName>
</protein>
<evidence type="ECO:0000313" key="4">
    <source>
        <dbReference type="Proteomes" id="UP000291097"/>
    </source>
</evidence>
<keyword evidence="1" id="KW-0472">Membrane</keyword>
<reference evidence="3 4" key="1">
    <citation type="submission" date="2019-02" db="EMBL/GenBank/DDBJ databases">
        <title>Genomic Encyclopedia of Archaeal and Bacterial Type Strains, Phase II (KMG-II): from individual species to whole genera.</title>
        <authorList>
            <person name="Goeker M."/>
        </authorList>
    </citation>
    <scope>NUCLEOTIDE SEQUENCE [LARGE SCALE GENOMIC DNA]</scope>
    <source>
        <strain evidence="3 4">DSM 18328</strain>
    </source>
</reference>
<name>A0A482YA59_9EURY</name>
<feature type="transmembrane region" description="Helical" evidence="1">
    <location>
        <begin position="6"/>
        <end position="31"/>
    </location>
</feature>
<organism evidence="3 4">
    <name type="scientific">Natrinema hispanicum</name>
    <dbReference type="NCBI Taxonomy" id="392421"/>
    <lineage>
        <taxon>Archaea</taxon>
        <taxon>Methanobacteriati</taxon>
        <taxon>Methanobacteriota</taxon>
        <taxon>Stenosarchaea group</taxon>
        <taxon>Halobacteria</taxon>
        <taxon>Halobacteriales</taxon>
        <taxon>Natrialbaceae</taxon>
        <taxon>Natrinema</taxon>
    </lineage>
</organism>
<proteinExistence type="predicted"/>
<keyword evidence="1" id="KW-1133">Transmembrane helix</keyword>
<dbReference type="RefSeq" id="WP_130501311.1">
    <property type="nucleotide sequence ID" value="NZ_SHMP01000006.1"/>
</dbReference>
<dbReference type="InterPro" id="IPR055999">
    <property type="entry name" value="DUF7577"/>
</dbReference>
<sequence>MDDPGQYALVGRLAVAAAVMIAPTLCFLGLVRGLERLRDDDLINEWARTHGHERDVTDNDDLFAALTNEHGVDTGDSSSVRCAVCGTRNQADVTYCHGCQHQL</sequence>
<accession>A0A482YA59</accession>
<feature type="domain" description="DUF7577" evidence="2">
    <location>
        <begin position="79"/>
        <end position="103"/>
    </location>
</feature>
<dbReference type="OrthoDB" id="205136at2157"/>
<dbReference type="Proteomes" id="UP000291097">
    <property type="component" value="Unassembled WGS sequence"/>
</dbReference>
<comment type="caution">
    <text evidence="3">The sequence shown here is derived from an EMBL/GenBank/DDBJ whole genome shotgun (WGS) entry which is preliminary data.</text>
</comment>